<feature type="transmembrane region" description="Helical" evidence="8">
    <location>
        <begin position="308"/>
        <end position="327"/>
    </location>
</feature>
<feature type="transmembrane region" description="Helical" evidence="8">
    <location>
        <begin position="276"/>
        <end position="296"/>
    </location>
</feature>
<name>A4XKX9_CALS8</name>
<evidence type="ECO:0000256" key="5">
    <source>
        <dbReference type="ARBA" id="ARBA00022692"/>
    </source>
</evidence>
<evidence type="ECO:0000256" key="2">
    <source>
        <dbReference type="ARBA" id="ARBA00010145"/>
    </source>
</evidence>
<evidence type="ECO:0000256" key="6">
    <source>
        <dbReference type="ARBA" id="ARBA00022989"/>
    </source>
</evidence>
<keyword evidence="6 8" id="KW-1133">Transmembrane helix</keyword>
<feature type="transmembrane region" description="Helical" evidence="8">
    <location>
        <begin position="172"/>
        <end position="193"/>
    </location>
</feature>
<keyword evidence="4" id="KW-1003">Cell membrane</keyword>
<comment type="subcellular location">
    <subcellularLocation>
        <location evidence="1">Cell membrane</location>
        <topology evidence="1">Multi-pass membrane protein</topology>
    </subcellularLocation>
</comment>
<proteinExistence type="inferred from homology"/>
<dbReference type="Proteomes" id="UP000000256">
    <property type="component" value="Chromosome"/>
</dbReference>
<dbReference type="GO" id="GO:0055085">
    <property type="term" value="P:transmembrane transport"/>
    <property type="evidence" value="ECO:0007669"/>
    <property type="project" value="InterPro"/>
</dbReference>
<sequence>MAFYIYLFIVFSVNLFYSTSYYIIELVHFKNLFTVGKVLTAMNQEVLILLKNILYLFAVIFIGLIGTKIQLFSPTIKDSVSELIIKITAPILLFTTISSKPYSSTVVKNILTLIISAFIGIILLLGTGYITAKLFKLQGKTFYTHIFCSAFGNTGFLSFPLLYSIFGEKGVFYAASYNIMHDFLAWSLGLSIITKHSSEKTKFGFINANSIAIFSAFVVYLLKGALPAEILSYYNRFFLTIYDALNPFGKTTIYLSMFFIGCLLAEVSFKDTIKTYPAYGIVAFKMVAFPLLITFLTKFMSLDNFTRLIIILQTGMPTAIISSILSYRYKADSSYATRTIFITTIFSLLTIPLLVFIYYHI</sequence>
<evidence type="ECO:0000313" key="9">
    <source>
        <dbReference type="EMBL" id="ABP67564.1"/>
    </source>
</evidence>
<organism evidence="9 10">
    <name type="scientific">Caldicellulosiruptor saccharolyticus (strain ATCC 43494 / DSM 8903 / Tp8T 6331)</name>
    <dbReference type="NCBI Taxonomy" id="351627"/>
    <lineage>
        <taxon>Bacteria</taxon>
        <taxon>Bacillati</taxon>
        <taxon>Bacillota</taxon>
        <taxon>Bacillota incertae sedis</taxon>
        <taxon>Caldicellulosiruptorales</taxon>
        <taxon>Caldicellulosiruptoraceae</taxon>
        <taxon>Caldicellulosiruptor</taxon>
    </lineage>
</organism>
<dbReference type="KEGG" id="csc:Csac_1979"/>
<evidence type="ECO:0000256" key="8">
    <source>
        <dbReference type="SAM" id="Phobius"/>
    </source>
</evidence>
<feature type="transmembrane region" description="Helical" evidence="8">
    <location>
        <begin position="46"/>
        <end position="67"/>
    </location>
</feature>
<dbReference type="AlphaFoldDB" id="A4XKX9"/>
<feature type="transmembrane region" description="Helical" evidence="8">
    <location>
        <begin position="142"/>
        <end position="166"/>
    </location>
</feature>
<dbReference type="InterPro" id="IPR038770">
    <property type="entry name" value="Na+/solute_symporter_sf"/>
</dbReference>
<dbReference type="InterPro" id="IPR004776">
    <property type="entry name" value="Mem_transp_PIN-like"/>
</dbReference>
<evidence type="ECO:0000256" key="1">
    <source>
        <dbReference type="ARBA" id="ARBA00004651"/>
    </source>
</evidence>
<keyword evidence="10" id="KW-1185">Reference proteome</keyword>
<keyword evidence="3" id="KW-0813">Transport</keyword>
<feature type="transmembrane region" description="Helical" evidence="8">
    <location>
        <begin position="5"/>
        <end position="24"/>
    </location>
</feature>
<dbReference type="PANTHER" id="PTHR36838:SF1">
    <property type="entry name" value="SLR1864 PROTEIN"/>
    <property type="match status" value="1"/>
</dbReference>
<comment type="similarity">
    <text evidence="2">Belongs to the auxin efflux carrier (TC 2.A.69) family.</text>
</comment>
<dbReference type="EMBL" id="CP000679">
    <property type="protein sequence ID" value="ABP67564.1"/>
    <property type="molecule type" value="Genomic_DNA"/>
</dbReference>
<reference evidence="9 10" key="1">
    <citation type="journal article" date="2008" name="Appl. Environ. Microbiol.">
        <title>Hydrogenomics of the extremely thermophilic bacterium Caldicellulosiruptor saccharolyticus.</title>
        <authorList>
            <person name="van de Werken H.J."/>
            <person name="Verhaart M.R."/>
            <person name="VanFossen A.L."/>
            <person name="Willquist K."/>
            <person name="Lewis D.L."/>
            <person name="Nichols J.D."/>
            <person name="Goorissen H.P."/>
            <person name="Mongodin E.F."/>
            <person name="Nelson K.E."/>
            <person name="van Niel E.W."/>
            <person name="Stams A.J."/>
            <person name="Ward D.E."/>
            <person name="de Vos W.M."/>
            <person name="van der Oost J."/>
            <person name="Kelly R.M."/>
            <person name="Kengen S.W."/>
        </authorList>
    </citation>
    <scope>NUCLEOTIDE SEQUENCE [LARGE SCALE GENOMIC DNA]</scope>
    <source>
        <strain evidence="10">ATCC 43494 / DSM 8903 / Tp8T 6331</strain>
    </source>
</reference>
<evidence type="ECO:0000313" key="10">
    <source>
        <dbReference type="Proteomes" id="UP000000256"/>
    </source>
</evidence>
<feature type="transmembrane region" description="Helical" evidence="8">
    <location>
        <begin position="110"/>
        <end position="130"/>
    </location>
</feature>
<evidence type="ECO:0000256" key="7">
    <source>
        <dbReference type="ARBA" id="ARBA00023136"/>
    </source>
</evidence>
<gene>
    <name evidence="9" type="ordered locus">Csac_1979</name>
</gene>
<dbReference type="Pfam" id="PF03547">
    <property type="entry name" value="Mem_trans"/>
    <property type="match status" value="2"/>
</dbReference>
<dbReference type="Gene3D" id="1.20.1530.20">
    <property type="match status" value="1"/>
</dbReference>
<keyword evidence="5 8" id="KW-0812">Transmembrane</keyword>
<accession>A4XKX9</accession>
<dbReference type="eggNOG" id="COG0679">
    <property type="taxonomic scope" value="Bacteria"/>
</dbReference>
<evidence type="ECO:0000256" key="3">
    <source>
        <dbReference type="ARBA" id="ARBA00022448"/>
    </source>
</evidence>
<dbReference type="RefSeq" id="WP_011917500.1">
    <property type="nucleotide sequence ID" value="NC_009437.1"/>
</dbReference>
<evidence type="ECO:0000256" key="4">
    <source>
        <dbReference type="ARBA" id="ARBA00022475"/>
    </source>
</evidence>
<feature type="transmembrane region" description="Helical" evidence="8">
    <location>
        <begin position="339"/>
        <end position="359"/>
    </location>
</feature>
<dbReference type="HOGENOM" id="CLU_056175_1_1_9"/>
<feature type="transmembrane region" description="Helical" evidence="8">
    <location>
        <begin position="252"/>
        <end position="269"/>
    </location>
</feature>
<dbReference type="STRING" id="351627.Csac_1979"/>
<feature type="transmembrane region" description="Helical" evidence="8">
    <location>
        <begin position="205"/>
        <end position="222"/>
    </location>
</feature>
<keyword evidence="7 8" id="KW-0472">Membrane</keyword>
<dbReference type="PANTHER" id="PTHR36838">
    <property type="entry name" value="AUXIN EFFLUX CARRIER FAMILY PROTEIN"/>
    <property type="match status" value="1"/>
</dbReference>
<feature type="transmembrane region" description="Helical" evidence="8">
    <location>
        <begin position="79"/>
        <end position="98"/>
    </location>
</feature>
<protein>
    <submittedName>
        <fullName evidence="9">Auxin Efflux Carrier</fullName>
    </submittedName>
</protein>
<dbReference type="GO" id="GO:0005886">
    <property type="term" value="C:plasma membrane"/>
    <property type="evidence" value="ECO:0007669"/>
    <property type="project" value="UniProtKB-SubCell"/>
</dbReference>